<proteinExistence type="predicted"/>
<dbReference type="AlphaFoldDB" id="A0A6A4K3J1"/>
<comment type="caution">
    <text evidence="1">The sequence shown here is derived from an EMBL/GenBank/DDBJ whole genome shotgun (WGS) entry which is preliminary data.</text>
</comment>
<dbReference type="Proteomes" id="UP000466442">
    <property type="component" value="Unassembled WGS sequence"/>
</dbReference>
<evidence type="ECO:0000313" key="1">
    <source>
        <dbReference type="EMBL" id="KAF6213390.1"/>
    </source>
</evidence>
<name>A0A6A4K3J1_APOLU</name>
<gene>
    <name evidence="1" type="ORF">GE061_011109</name>
</gene>
<evidence type="ECO:0000313" key="2">
    <source>
        <dbReference type="Proteomes" id="UP000466442"/>
    </source>
</evidence>
<dbReference type="EMBL" id="WIXP02000003">
    <property type="protein sequence ID" value="KAF6213390.1"/>
    <property type="molecule type" value="Genomic_DNA"/>
</dbReference>
<protein>
    <submittedName>
        <fullName evidence="1">Uncharacterized protein</fullName>
    </submittedName>
</protein>
<sequence>MEFENVNNFNLALEAAAKKKSRSSIIRSITHALKKMLRRAKPICCTSPVQPMSCEEMDNAANEALESKLFSFEFDVPAERDLKHFDYITEFQVATRQS</sequence>
<keyword evidence="2" id="KW-1185">Reference proteome</keyword>
<accession>A0A6A4K3J1</accession>
<dbReference type="OrthoDB" id="6629397at2759"/>
<reference evidence="1" key="1">
    <citation type="journal article" date="2021" name="Mol. Ecol. Resour.">
        <title>Apolygus lucorum genome provides insights into omnivorousness and mesophyll feeding.</title>
        <authorList>
            <person name="Liu Y."/>
            <person name="Liu H."/>
            <person name="Wang H."/>
            <person name="Huang T."/>
            <person name="Liu B."/>
            <person name="Yang B."/>
            <person name="Yin L."/>
            <person name="Li B."/>
            <person name="Zhang Y."/>
            <person name="Zhang S."/>
            <person name="Jiang F."/>
            <person name="Zhang X."/>
            <person name="Ren Y."/>
            <person name="Wang B."/>
            <person name="Wang S."/>
            <person name="Lu Y."/>
            <person name="Wu K."/>
            <person name="Fan W."/>
            <person name="Wang G."/>
        </authorList>
    </citation>
    <scope>NUCLEOTIDE SEQUENCE</scope>
    <source>
        <strain evidence="1">12Hb</strain>
    </source>
</reference>
<organism evidence="1 2">
    <name type="scientific">Apolygus lucorum</name>
    <name type="common">Small green plant bug</name>
    <name type="synonym">Lygocoris lucorum</name>
    <dbReference type="NCBI Taxonomy" id="248454"/>
    <lineage>
        <taxon>Eukaryota</taxon>
        <taxon>Metazoa</taxon>
        <taxon>Ecdysozoa</taxon>
        <taxon>Arthropoda</taxon>
        <taxon>Hexapoda</taxon>
        <taxon>Insecta</taxon>
        <taxon>Pterygota</taxon>
        <taxon>Neoptera</taxon>
        <taxon>Paraneoptera</taxon>
        <taxon>Hemiptera</taxon>
        <taxon>Heteroptera</taxon>
        <taxon>Panheteroptera</taxon>
        <taxon>Cimicomorpha</taxon>
        <taxon>Miridae</taxon>
        <taxon>Mirini</taxon>
        <taxon>Apolygus</taxon>
    </lineage>
</organism>